<comment type="caution">
    <text evidence="1">The sequence shown here is derived from an EMBL/GenBank/DDBJ whole genome shotgun (WGS) entry which is preliminary data.</text>
</comment>
<evidence type="ECO:0000313" key="3">
    <source>
        <dbReference type="EMBL" id="KAL0361786.1"/>
    </source>
</evidence>
<evidence type="ECO:0000313" key="1">
    <source>
        <dbReference type="EMBL" id="KAL0361782.1"/>
    </source>
</evidence>
<accession>A0AAW2Q230</accession>
<reference evidence="1" key="1">
    <citation type="submission" date="2020-06" db="EMBL/GenBank/DDBJ databases">
        <authorList>
            <person name="Li T."/>
            <person name="Hu X."/>
            <person name="Zhang T."/>
            <person name="Song X."/>
            <person name="Zhang H."/>
            <person name="Dai N."/>
            <person name="Sheng W."/>
            <person name="Hou X."/>
            <person name="Wei L."/>
        </authorList>
    </citation>
    <scope>NUCLEOTIDE SEQUENCE</scope>
    <source>
        <strain evidence="1">G02</strain>
        <tissue evidence="1">Leaf</tissue>
    </source>
</reference>
<dbReference type="EMBL" id="JACGWJ010000016">
    <property type="protein sequence ID" value="KAL0361783.1"/>
    <property type="molecule type" value="Genomic_DNA"/>
</dbReference>
<dbReference type="EMBL" id="JACGWJ010000016">
    <property type="protein sequence ID" value="KAL0361782.1"/>
    <property type="molecule type" value="Genomic_DNA"/>
</dbReference>
<sequence>MGPTTSAAALEGPTERVDDRKCAGMHSKRLNFGDGIGHNGASPVVHVVELGESFACICCSPRNSTRAQS</sequence>
<dbReference type="EMBL" id="JACGWJ010000016">
    <property type="protein sequence ID" value="KAL0361786.1"/>
    <property type="molecule type" value="Genomic_DNA"/>
</dbReference>
<gene>
    <name evidence="1" type="ORF">Sradi_3862700</name>
    <name evidence="2" type="ORF">Sradi_3862800</name>
    <name evidence="3" type="ORF">Sradi_3863100</name>
</gene>
<reference evidence="1" key="2">
    <citation type="journal article" date="2024" name="Plant">
        <title>Genomic evolution and insights into agronomic trait innovations of Sesamum species.</title>
        <authorList>
            <person name="Miao H."/>
            <person name="Wang L."/>
            <person name="Qu L."/>
            <person name="Liu H."/>
            <person name="Sun Y."/>
            <person name="Le M."/>
            <person name="Wang Q."/>
            <person name="Wei S."/>
            <person name="Zheng Y."/>
            <person name="Lin W."/>
            <person name="Duan Y."/>
            <person name="Cao H."/>
            <person name="Xiong S."/>
            <person name="Wang X."/>
            <person name="Wei L."/>
            <person name="Li C."/>
            <person name="Ma Q."/>
            <person name="Ju M."/>
            <person name="Zhao R."/>
            <person name="Li G."/>
            <person name="Mu C."/>
            <person name="Tian Q."/>
            <person name="Mei H."/>
            <person name="Zhang T."/>
            <person name="Gao T."/>
            <person name="Zhang H."/>
        </authorList>
    </citation>
    <scope>NUCLEOTIDE SEQUENCE</scope>
    <source>
        <strain evidence="1">G02</strain>
    </source>
</reference>
<proteinExistence type="predicted"/>
<dbReference type="AlphaFoldDB" id="A0AAW2Q230"/>
<protein>
    <submittedName>
        <fullName evidence="1">Uncharacterized protein</fullName>
    </submittedName>
</protein>
<name>A0AAW2Q230_SESRA</name>
<organism evidence="1">
    <name type="scientific">Sesamum radiatum</name>
    <name type="common">Black benniseed</name>
    <dbReference type="NCBI Taxonomy" id="300843"/>
    <lineage>
        <taxon>Eukaryota</taxon>
        <taxon>Viridiplantae</taxon>
        <taxon>Streptophyta</taxon>
        <taxon>Embryophyta</taxon>
        <taxon>Tracheophyta</taxon>
        <taxon>Spermatophyta</taxon>
        <taxon>Magnoliopsida</taxon>
        <taxon>eudicotyledons</taxon>
        <taxon>Gunneridae</taxon>
        <taxon>Pentapetalae</taxon>
        <taxon>asterids</taxon>
        <taxon>lamiids</taxon>
        <taxon>Lamiales</taxon>
        <taxon>Pedaliaceae</taxon>
        <taxon>Sesamum</taxon>
    </lineage>
</organism>
<evidence type="ECO:0000313" key="2">
    <source>
        <dbReference type="EMBL" id="KAL0361783.1"/>
    </source>
</evidence>